<reference evidence="1 2" key="1">
    <citation type="submission" date="2019-03" db="EMBL/GenBank/DDBJ databases">
        <title>An improved genome assembly of the fluke Schistosoma japonicum.</title>
        <authorList>
            <person name="Hu W."/>
            <person name="Luo F."/>
            <person name="Yin M."/>
            <person name="Mo X."/>
            <person name="Sun C."/>
            <person name="Wu Q."/>
            <person name="Zhu B."/>
            <person name="Xiang M."/>
            <person name="Wang J."/>
            <person name="Wang Y."/>
            <person name="Zhang T."/>
            <person name="Xu B."/>
            <person name="Zheng H."/>
            <person name="Feng Z."/>
        </authorList>
    </citation>
    <scope>NUCLEOTIDE SEQUENCE [LARGE SCALE GENOMIC DNA]</scope>
    <source>
        <strain evidence="1">HuSjv2</strain>
        <tissue evidence="1">Worms</tissue>
    </source>
</reference>
<dbReference type="AlphaFoldDB" id="A0A4Z2DN22"/>
<evidence type="ECO:0000313" key="1">
    <source>
        <dbReference type="EMBL" id="TNN17921.1"/>
    </source>
</evidence>
<comment type="caution">
    <text evidence="1">The sequence shown here is derived from an EMBL/GenBank/DDBJ whole genome shotgun (WGS) entry which is preliminary data.</text>
</comment>
<organism evidence="1 2">
    <name type="scientific">Schistosoma japonicum</name>
    <name type="common">Blood fluke</name>
    <dbReference type="NCBI Taxonomy" id="6182"/>
    <lineage>
        <taxon>Eukaryota</taxon>
        <taxon>Metazoa</taxon>
        <taxon>Spiralia</taxon>
        <taxon>Lophotrochozoa</taxon>
        <taxon>Platyhelminthes</taxon>
        <taxon>Trematoda</taxon>
        <taxon>Digenea</taxon>
        <taxon>Strigeidida</taxon>
        <taxon>Schistosomatoidea</taxon>
        <taxon>Schistosomatidae</taxon>
        <taxon>Schistosoma</taxon>
    </lineage>
</organism>
<feature type="non-terminal residue" evidence="1">
    <location>
        <position position="1"/>
    </location>
</feature>
<feature type="non-terminal residue" evidence="1">
    <location>
        <position position="52"/>
    </location>
</feature>
<proteinExistence type="predicted"/>
<sequence>THQLDIFFVSYHYISALKLNTLCSKHQSFICLLSCHGIAGNLFNGLSCSYHN</sequence>
<keyword evidence="2" id="KW-1185">Reference proteome</keyword>
<protein>
    <submittedName>
        <fullName evidence="1">Uncharacterized protein</fullName>
    </submittedName>
</protein>
<dbReference type="EMBL" id="SKCS01000084">
    <property type="protein sequence ID" value="TNN17921.1"/>
    <property type="molecule type" value="Genomic_DNA"/>
</dbReference>
<dbReference type="Proteomes" id="UP000311919">
    <property type="component" value="Unassembled WGS sequence"/>
</dbReference>
<accession>A0A4Z2DN22</accession>
<evidence type="ECO:0000313" key="2">
    <source>
        <dbReference type="Proteomes" id="UP000311919"/>
    </source>
</evidence>
<gene>
    <name evidence="1" type="ORF">EWB00_010641</name>
</gene>
<name>A0A4Z2DN22_SCHJA</name>